<feature type="compositionally biased region" description="Polar residues" evidence="1">
    <location>
        <begin position="212"/>
        <end position="233"/>
    </location>
</feature>
<reference evidence="2" key="3">
    <citation type="submission" date="2024-01" db="EMBL/GenBank/DDBJ databases">
        <authorList>
            <person name="Coelho M.A."/>
            <person name="David-Palma M."/>
            <person name="Shea T."/>
            <person name="Sun S."/>
            <person name="Cuomo C.A."/>
            <person name="Heitman J."/>
        </authorList>
    </citation>
    <scope>NUCLEOTIDE SEQUENCE</scope>
    <source>
        <strain evidence="2">CBS 7841</strain>
    </source>
</reference>
<dbReference type="VEuPathDB" id="FungiDB:L203_05928"/>
<dbReference type="OrthoDB" id="2576559at2759"/>
<feature type="compositionally biased region" description="Low complexity" evidence="1">
    <location>
        <begin position="325"/>
        <end position="338"/>
    </location>
</feature>
<gene>
    <name evidence="2" type="ORF">L203_102706</name>
</gene>
<feature type="region of interest" description="Disordered" evidence="1">
    <location>
        <begin position="407"/>
        <end position="495"/>
    </location>
</feature>
<organism evidence="2 3">
    <name type="scientific">Cryptococcus depauperatus CBS 7841</name>
    <dbReference type="NCBI Taxonomy" id="1295531"/>
    <lineage>
        <taxon>Eukaryota</taxon>
        <taxon>Fungi</taxon>
        <taxon>Dikarya</taxon>
        <taxon>Basidiomycota</taxon>
        <taxon>Agaricomycotina</taxon>
        <taxon>Tremellomycetes</taxon>
        <taxon>Tremellales</taxon>
        <taxon>Cryptococcaceae</taxon>
        <taxon>Cryptococcus</taxon>
    </lineage>
</organism>
<evidence type="ECO:0000313" key="2">
    <source>
        <dbReference type="EMBL" id="WVN87523.1"/>
    </source>
</evidence>
<sequence>MEGMVDVGSTDHYRNLNQELSSTPGSESIMNRPNAYIPLMSKARRSLIQLGDCFNDEKMSQYSVINRLSIILDRPPSVLTHSIILLLLSVLLLNPFHLSGVSLNAVTMVWLGWMTVSYFSAEEKAVVASKSKSQKSTKKWPDDAKKLVDCWVLYSASVFIESTFGEETLLTIVPLYWAFKGIAIIRTMMVLYDKKERMKPKPLKLKPRPKNTRNILSSSPSPAQLPEGTSKTSYADDESSSQGDTAVDSVPTPSSSQLRQMRQQLEKTTPPPLSRTPDNIRDMLPNPDKTPGSSNSSEPFGLSGNLDHSKDSESDSADLKHSSESDSSASISGSGSAHLPDDAEDVFIPPGTPLDDLALRGIRSKFMPEVKEYELSEEAKKLDESNMRYLRGHLSEKEEELEIRLGEGMGKSPATEALPSVMSSAQDSSPNPPKSSPSPHPPINATTIIPSLPAHSANPNSQPGSTHVPGQIMTSSRPNPLVPTTANPLSANPVAADEGSITRLTLDDLLAMEHEADSGPESAGSVGLTGGIKKTIGNENVPAVEPLKSKKPQV</sequence>
<feature type="compositionally biased region" description="Low complexity" evidence="1">
    <location>
        <begin position="254"/>
        <end position="263"/>
    </location>
</feature>
<protein>
    <submittedName>
        <fullName evidence="2">Uncharacterized protein</fullName>
    </submittedName>
</protein>
<feature type="region of interest" description="Disordered" evidence="1">
    <location>
        <begin position="201"/>
        <end position="356"/>
    </location>
</feature>
<proteinExistence type="predicted"/>
<feature type="compositionally biased region" description="Basic residues" evidence="1">
    <location>
        <begin position="201"/>
        <end position="211"/>
    </location>
</feature>
<feature type="compositionally biased region" description="Pro residues" evidence="1">
    <location>
        <begin position="430"/>
        <end position="442"/>
    </location>
</feature>
<evidence type="ECO:0000313" key="3">
    <source>
        <dbReference type="Proteomes" id="UP000094043"/>
    </source>
</evidence>
<dbReference type="Proteomes" id="UP000094043">
    <property type="component" value="Chromosome 3"/>
</dbReference>
<dbReference type="RefSeq" id="XP_066068223.1">
    <property type="nucleotide sequence ID" value="XM_066212126.1"/>
</dbReference>
<reference evidence="2" key="1">
    <citation type="submission" date="2016-06" db="EMBL/GenBank/DDBJ databases">
        <authorList>
            <person name="Cuomo C."/>
            <person name="Litvintseva A."/>
            <person name="Heitman J."/>
            <person name="Chen Y."/>
            <person name="Sun S."/>
            <person name="Springer D."/>
            <person name="Dromer F."/>
            <person name="Young S."/>
            <person name="Zeng Q."/>
            <person name="Chapman S."/>
            <person name="Gujja S."/>
            <person name="Saif S."/>
            <person name="Birren B."/>
        </authorList>
    </citation>
    <scope>NUCLEOTIDE SEQUENCE</scope>
    <source>
        <strain evidence="2">CBS 7841</strain>
    </source>
</reference>
<accession>A0A1E3HUY8</accession>
<dbReference type="AlphaFoldDB" id="A0A1E3HUY8"/>
<reference evidence="2" key="2">
    <citation type="journal article" date="2022" name="Elife">
        <title>Obligate sexual reproduction of a homothallic fungus closely related to the Cryptococcus pathogenic species complex.</title>
        <authorList>
            <person name="Passer A.R."/>
            <person name="Clancey S.A."/>
            <person name="Shea T."/>
            <person name="David-Palma M."/>
            <person name="Averette A.F."/>
            <person name="Boekhout T."/>
            <person name="Porcel B.M."/>
            <person name="Nowrousian M."/>
            <person name="Cuomo C.A."/>
            <person name="Sun S."/>
            <person name="Heitman J."/>
            <person name="Coelho M.A."/>
        </authorList>
    </citation>
    <scope>NUCLEOTIDE SEQUENCE</scope>
    <source>
        <strain evidence="2">CBS 7841</strain>
    </source>
</reference>
<evidence type="ECO:0000256" key="1">
    <source>
        <dbReference type="SAM" id="MobiDB-lite"/>
    </source>
</evidence>
<feature type="compositionally biased region" description="Polar residues" evidence="1">
    <location>
        <begin position="472"/>
        <end position="490"/>
    </location>
</feature>
<dbReference type="KEGG" id="cdep:91086917"/>
<feature type="compositionally biased region" description="Basic and acidic residues" evidence="1">
    <location>
        <begin position="307"/>
        <end position="324"/>
    </location>
</feature>
<name>A0A1E3HUY8_9TREE</name>
<keyword evidence="3" id="KW-1185">Reference proteome</keyword>
<dbReference type="GeneID" id="91086917"/>
<dbReference type="EMBL" id="CP143786">
    <property type="protein sequence ID" value="WVN87523.1"/>
    <property type="molecule type" value="Genomic_DNA"/>
</dbReference>